<dbReference type="EMBL" id="MTSM01000020">
    <property type="protein sequence ID" value="OPX54661.1"/>
    <property type="molecule type" value="Genomic_DNA"/>
</dbReference>
<reference evidence="1 2" key="1">
    <citation type="submission" date="2017-01" db="EMBL/GenBank/DDBJ databases">
        <title>Genome Sequencing of a Marine Spirillum, Oceanospirillum multiglobuliferum ATCC 33336, from Japan.</title>
        <authorList>
            <person name="Carney J.G."/>
            <person name="Trachtenberg A.M."/>
            <person name="Rheaume B.A."/>
            <person name="Linnane J.D."/>
            <person name="Pitts N.L."/>
            <person name="Mykles D.L."/>
            <person name="Maclea K.S."/>
        </authorList>
    </citation>
    <scope>NUCLEOTIDE SEQUENCE [LARGE SCALE GENOMIC DNA]</scope>
    <source>
        <strain evidence="1 2">ATCC 33336</strain>
    </source>
</reference>
<dbReference type="RefSeq" id="WP_078746039.1">
    <property type="nucleotide sequence ID" value="NZ_FUXG01000019.1"/>
</dbReference>
<comment type="caution">
    <text evidence="1">The sequence shown here is derived from an EMBL/GenBank/DDBJ whole genome shotgun (WGS) entry which is preliminary data.</text>
</comment>
<keyword evidence="2" id="KW-1185">Reference proteome</keyword>
<proteinExistence type="predicted"/>
<gene>
    <name evidence="1" type="ORF">BTE48_12820</name>
</gene>
<accession>A0A1T4RPS4</accession>
<protein>
    <submittedName>
        <fullName evidence="1">Uncharacterized protein</fullName>
    </submittedName>
</protein>
<organism evidence="1 2">
    <name type="scientific">Oceanospirillum multiglobuliferum</name>
    <dbReference type="NCBI Taxonomy" id="64969"/>
    <lineage>
        <taxon>Bacteria</taxon>
        <taxon>Pseudomonadati</taxon>
        <taxon>Pseudomonadota</taxon>
        <taxon>Gammaproteobacteria</taxon>
        <taxon>Oceanospirillales</taxon>
        <taxon>Oceanospirillaceae</taxon>
        <taxon>Oceanospirillum</taxon>
    </lineage>
</organism>
<evidence type="ECO:0000313" key="2">
    <source>
        <dbReference type="Proteomes" id="UP000191418"/>
    </source>
</evidence>
<name>A0A1T4RPS4_9GAMM</name>
<sequence length="241" mass="27380">MNTAPLHHGNKNNVIDLFSRSPVHDPKQKAFVRIAPELDGLAMVYSHPSDPHALFALRLIGWGLQRNGKVVGIVPWLENIIPATDAEDPRGGRWQGYYDLESDTVFTEPPEHKVLELRSAYEAYEYSSDLNPESFILQEMPDSTGTHIVSLLNESDRFQVMEIFSWRLFGDGRIEAMLIDETQVVNTPVLLGDDCLFPASEVEGTNFYFQYQIANQIKRQEPEAMQALIRMMYAKRHAASV</sequence>
<dbReference type="OrthoDB" id="6380783at2"/>
<dbReference type="AlphaFoldDB" id="A0A1T4RPS4"/>
<dbReference type="STRING" id="64969.SAMN02745127_02492"/>
<evidence type="ECO:0000313" key="1">
    <source>
        <dbReference type="EMBL" id="OPX54661.1"/>
    </source>
</evidence>
<dbReference type="Proteomes" id="UP000191418">
    <property type="component" value="Unassembled WGS sequence"/>
</dbReference>